<dbReference type="GO" id="GO:0051453">
    <property type="term" value="P:regulation of intracellular pH"/>
    <property type="evidence" value="ECO:0007669"/>
    <property type="project" value="TreeGrafter"/>
</dbReference>
<dbReference type="Proteomes" id="UP000887567">
    <property type="component" value="Unplaced"/>
</dbReference>
<dbReference type="Pfam" id="PF02487">
    <property type="entry name" value="CLN3"/>
    <property type="match status" value="1"/>
</dbReference>
<dbReference type="PRINTS" id="PR01315">
    <property type="entry name" value="BATTENIN"/>
</dbReference>
<dbReference type="Gene3D" id="1.20.1250.20">
    <property type="entry name" value="MFS general substrate transporter like domains"/>
    <property type="match status" value="1"/>
</dbReference>
<evidence type="ECO:0000256" key="2">
    <source>
        <dbReference type="ARBA" id="ARBA00007467"/>
    </source>
</evidence>
<keyword evidence="10" id="KW-1185">Reference proteome</keyword>
<feature type="transmembrane region" description="Helical" evidence="7">
    <location>
        <begin position="165"/>
        <end position="187"/>
    </location>
</feature>
<dbReference type="GO" id="GO:0005765">
    <property type="term" value="C:lysosomal membrane"/>
    <property type="evidence" value="ECO:0007669"/>
    <property type="project" value="UniProtKB-SubCell"/>
</dbReference>
<sequence length="451" mass="49818">MDELLNEDNEEVAEKSTTPNSTGIETNDDGNEDSSQAENRKTFIEIVGFLSLAVVTYILYTTIITSAEDILASTHIPTSSTIICLNTPYFIMTLVMPYYVDKVPLITKAIVSSMLFAIALVLIALITTPGLRLIGILVASLGLGTAEIGFLSATSLHQDLTMHAFATGTGLGAILGPALYTIMTTFVCVHPSTVLLLLLFFLPLFPAISWYVAKHTTHSRSSEQDGSTVEYMRIGEDQTADIHHQKLSREEKINAAKANMHLAVPLFFGLFADYLTMQGVVTTIAFEDSPFDPRDHYQYYTISFWIGELLGRSYGLILSWGKPDWTVITHKTWIFTAVLMVDVFFLILASLYRFLPSYVVVMMLTFVTGSAEGALYLNSFAMAGRNMSPRYKEFSRAFLTTAVQGGVIVAGLTGLWVEPALKDHCAQLITNTEYCFTRSMHGWNVSTSCIT</sequence>
<keyword evidence="4 7" id="KW-0812">Transmembrane</keyword>
<feature type="transmembrane region" description="Helical" evidence="7">
    <location>
        <begin position="298"/>
        <end position="320"/>
    </location>
</feature>
<keyword evidence="6 7" id="KW-0472">Membrane</keyword>
<evidence type="ECO:0000256" key="8">
    <source>
        <dbReference type="SAM" id="MobiDB-lite"/>
    </source>
</evidence>
<dbReference type="PANTHER" id="PTHR10981:SF0">
    <property type="entry name" value="BATTENIN"/>
    <property type="match status" value="1"/>
</dbReference>
<evidence type="ECO:0000313" key="10">
    <source>
        <dbReference type="Proteomes" id="UP000887567"/>
    </source>
</evidence>
<feature type="region of interest" description="Disordered" evidence="8">
    <location>
        <begin position="1"/>
        <end position="35"/>
    </location>
</feature>
<evidence type="ECO:0000256" key="4">
    <source>
        <dbReference type="ARBA" id="ARBA00022692"/>
    </source>
</evidence>
<feature type="transmembrane region" description="Helical" evidence="7">
    <location>
        <begin position="262"/>
        <end position="286"/>
    </location>
</feature>
<dbReference type="OMA" id="YPRWIVI"/>
<feature type="transmembrane region" description="Helical" evidence="7">
    <location>
        <begin position="193"/>
        <end position="213"/>
    </location>
</feature>
<feature type="compositionally biased region" description="Acidic residues" evidence="8">
    <location>
        <begin position="1"/>
        <end position="11"/>
    </location>
</feature>
<feature type="transmembrane region" description="Helical" evidence="7">
    <location>
        <begin position="133"/>
        <end position="153"/>
    </location>
</feature>
<feature type="transmembrane region" description="Helical" evidence="7">
    <location>
        <begin position="109"/>
        <end position="127"/>
    </location>
</feature>
<reference evidence="9" key="1">
    <citation type="submission" date="2022-11" db="UniProtKB">
        <authorList>
            <consortium name="EnsemblMetazoa"/>
        </authorList>
    </citation>
    <scope>IDENTIFICATION</scope>
</reference>
<dbReference type="OrthoDB" id="5965864at2759"/>
<dbReference type="AlphaFoldDB" id="A0A913X4X5"/>
<evidence type="ECO:0000256" key="7">
    <source>
        <dbReference type="RuleBase" id="RU361113"/>
    </source>
</evidence>
<dbReference type="KEGG" id="epa:110237752"/>
<dbReference type="EnsemblMetazoa" id="XM_021043364.2">
    <property type="protein sequence ID" value="XP_020899023.1"/>
    <property type="gene ID" value="LOC110237752"/>
</dbReference>
<evidence type="ECO:0000256" key="1">
    <source>
        <dbReference type="ARBA" id="ARBA00004127"/>
    </source>
</evidence>
<accession>A0A913X4X5</accession>
<comment type="similarity">
    <text evidence="2 7">Belongs to the battenin family.</text>
</comment>
<organism evidence="9 10">
    <name type="scientific">Exaiptasia diaphana</name>
    <name type="common">Tropical sea anemone</name>
    <name type="synonym">Aiptasia pulchella</name>
    <dbReference type="NCBI Taxonomy" id="2652724"/>
    <lineage>
        <taxon>Eukaryota</taxon>
        <taxon>Metazoa</taxon>
        <taxon>Cnidaria</taxon>
        <taxon>Anthozoa</taxon>
        <taxon>Hexacorallia</taxon>
        <taxon>Actiniaria</taxon>
        <taxon>Aiptasiidae</taxon>
        <taxon>Exaiptasia</taxon>
    </lineage>
</organism>
<feature type="transmembrane region" description="Helical" evidence="7">
    <location>
        <begin position="80"/>
        <end position="100"/>
    </location>
</feature>
<feature type="transmembrane region" description="Helical" evidence="7">
    <location>
        <begin position="397"/>
        <end position="417"/>
    </location>
</feature>
<dbReference type="InterPro" id="IPR003492">
    <property type="entry name" value="Battenin_disease_Cln3"/>
</dbReference>
<dbReference type="SUPFAM" id="SSF103473">
    <property type="entry name" value="MFS general substrate transporter"/>
    <property type="match status" value="1"/>
</dbReference>
<protein>
    <recommendedName>
        <fullName evidence="7">Battenin</fullName>
    </recommendedName>
</protein>
<evidence type="ECO:0000256" key="6">
    <source>
        <dbReference type="ARBA" id="ARBA00023136"/>
    </source>
</evidence>
<keyword evidence="3" id="KW-0813">Transport</keyword>
<feature type="compositionally biased region" description="Polar residues" evidence="8">
    <location>
        <begin position="15"/>
        <end position="25"/>
    </location>
</feature>
<dbReference type="GO" id="GO:0012505">
    <property type="term" value="C:endomembrane system"/>
    <property type="evidence" value="ECO:0007669"/>
    <property type="project" value="UniProtKB-SubCell"/>
</dbReference>
<feature type="transmembrane region" description="Helical" evidence="7">
    <location>
        <begin position="332"/>
        <end position="352"/>
    </location>
</feature>
<dbReference type="GeneID" id="110237752"/>
<proteinExistence type="inferred from homology"/>
<comment type="subcellular location">
    <subcellularLocation>
        <location evidence="1">Endomembrane system</location>
        <topology evidence="1">Multi-pass membrane protein</topology>
    </subcellularLocation>
    <subcellularLocation>
        <location evidence="7">Lysosome membrane</location>
        <topology evidence="7">Multi-pass membrane protein</topology>
    </subcellularLocation>
</comment>
<dbReference type="PANTHER" id="PTHR10981">
    <property type="entry name" value="BATTENIN"/>
    <property type="match status" value="1"/>
</dbReference>
<name>A0A913X4X5_EXADI</name>
<dbReference type="RefSeq" id="XP_020899023.1">
    <property type="nucleotide sequence ID" value="XM_021043364.2"/>
</dbReference>
<feature type="transmembrane region" description="Helical" evidence="7">
    <location>
        <begin position="358"/>
        <end position="377"/>
    </location>
</feature>
<evidence type="ECO:0000256" key="5">
    <source>
        <dbReference type="ARBA" id="ARBA00022989"/>
    </source>
</evidence>
<dbReference type="InterPro" id="IPR036259">
    <property type="entry name" value="MFS_trans_sf"/>
</dbReference>
<keyword evidence="7" id="KW-0458">Lysosome</keyword>
<evidence type="ECO:0000313" key="9">
    <source>
        <dbReference type="EnsemblMetazoa" id="XP_020899023.1"/>
    </source>
</evidence>
<evidence type="ECO:0000256" key="3">
    <source>
        <dbReference type="ARBA" id="ARBA00022448"/>
    </source>
</evidence>
<keyword evidence="5 7" id="KW-1133">Transmembrane helix</keyword>
<dbReference type="FunFam" id="1.20.1250.20:FF:001145">
    <property type="entry name" value="Battenin"/>
    <property type="match status" value="1"/>
</dbReference>
<feature type="transmembrane region" description="Helical" evidence="7">
    <location>
        <begin position="42"/>
        <end position="60"/>
    </location>
</feature>